<feature type="domain" description="Carbohydrate kinase PfkB" evidence="3">
    <location>
        <begin position="172"/>
        <end position="303"/>
    </location>
</feature>
<dbReference type="Pfam" id="PF00294">
    <property type="entry name" value="PfkB"/>
    <property type="match status" value="1"/>
</dbReference>
<dbReference type="Proteomes" id="UP001549799">
    <property type="component" value="Unassembled WGS sequence"/>
</dbReference>
<dbReference type="InterPro" id="IPR029056">
    <property type="entry name" value="Ribokinase-like"/>
</dbReference>
<sequence>MAKYNIAVLGPIPRDHITTHRGEIIEKYGCATHTAIGLSQLLGNEGTVHLVSHVRKKDEAPIKEILSAYPNINTEHITSELDQGDVISLRFIDQNNRLEKQTGFMNPIIPEDLKSLLHCDVFVCVPITDYEVPLETLKYIKQNSTGTIIFDAHGPTNTVTMTGDRLVKFWIDMDQWLPFIDVLKMNLEESKCCWFEKEFELENLKHVNDESTDHLASFAEHSLNKGVKSLIVTLDSKGGAVFFKKEDKVHQEMVPSIKVSHVVDTTGCGDSFAGGLGYGLLKDKTNYIRAARYANALGAQRTQGRDFSVFKNIEETNKILLETYGIV</sequence>
<protein>
    <submittedName>
        <fullName evidence="4">Carbohydrate kinase family protein</fullName>
    </submittedName>
</protein>
<dbReference type="EMBL" id="JBEXAE010000002">
    <property type="protein sequence ID" value="MET6989761.1"/>
    <property type="molecule type" value="Genomic_DNA"/>
</dbReference>
<evidence type="ECO:0000313" key="4">
    <source>
        <dbReference type="EMBL" id="MET6989761.1"/>
    </source>
</evidence>
<evidence type="ECO:0000313" key="5">
    <source>
        <dbReference type="Proteomes" id="UP001549799"/>
    </source>
</evidence>
<dbReference type="PANTHER" id="PTHR10584">
    <property type="entry name" value="SUGAR KINASE"/>
    <property type="match status" value="1"/>
</dbReference>
<dbReference type="GO" id="GO:0016301">
    <property type="term" value="F:kinase activity"/>
    <property type="evidence" value="ECO:0007669"/>
    <property type="project" value="UniProtKB-KW"/>
</dbReference>
<gene>
    <name evidence="4" type="ORF">ABXZ36_03765</name>
</gene>
<organism evidence="4 5">
    <name type="scientific">Sediminicola arcticus</name>
    <dbReference type="NCBI Taxonomy" id="1574308"/>
    <lineage>
        <taxon>Bacteria</taxon>
        <taxon>Pseudomonadati</taxon>
        <taxon>Bacteroidota</taxon>
        <taxon>Flavobacteriia</taxon>
        <taxon>Flavobacteriales</taxon>
        <taxon>Flavobacteriaceae</taxon>
        <taxon>Sediminicola</taxon>
    </lineage>
</organism>
<dbReference type="InterPro" id="IPR011611">
    <property type="entry name" value="PfkB_dom"/>
</dbReference>
<keyword evidence="2 4" id="KW-0418">Kinase</keyword>
<dbReference type="PANTHER" id="PTHR10584:SF166">
    <property type="entry name" value="RIBOKINASE"/>
    <property type="match status" value="1"/>
</dbReference>
<dbReference type="RefSeq" id="WP_354614152.1">
    <property type="nucleotide sequence ID" value="NZ_JBEXAE010000002.1"/>
</dbReference>
<keyword evidence="5" id="KW-1185">Reference proteome</keyword>
<evidence type="ECO:0000256" key="2">
    <source>
        <dbReference type="ARBA" id="ARBA00022777"/>
    </source>
</evidence>
<evidence type="ECO:0000259" key="3">
    <source>
        <dbReference type="Pfam" id="PF00294"/>
    </source>
</evidence>
<dbReference type="SUPFAM" id="SSF53613">
    <property type="entry name" value="Ribokinase-like"/>
    <property type="match status" value="1"/>
</dbReference>
<name>A0ABV2SRI1_9FLAO</name>
<dbReference type="Gene3D" id="3.40.1190.20">
    <property type="match status" value="1"/>
</dbReference>
<keyword evidence="1" id="KW-0808">Transferase</keyword>
<reference evidence="4 5" key="1">
    <citation type="submission" date="2024-07" db="EMBL/GenBank/DDBJ databases">
        <title>The genome sequence of type strain Sediminicola arcticus GDMCC 1.2805.</title>
        <authorList>
            <person name="Liu Y."/>
        </authorList>
    </citation>
    <scope>NUCLEOTIDE SEQUENCE [LARGE SCALE GENOMIC DNA]</scope>
    <source>
        <strain evidence="4 5">GDMCC 1.2805</strain>
    </source>
</reference>
<evidence type="ECO:0000256" key="1">
    <source>
        <dbReference type="ARBA" id="ARBA00022679"/>
    </source>
</evidence>
<proteinExistence type="predicted"/>
<accession>A0ABV2SRI1</accession>
<comment type="caution">
    <text evidence="4">The sequence shown here is derived from an EMBL/GenBank/DDBJ whole genome shotgun (WGS) entry which is preliminary data.</text>
</comment>